<accession>A0ABN9QJM1</accession>
<comment type="caution">
    <text evidence="1">The sequence shown here is derived from an EMBL/GenBank/DDBJ whole genome shotgun (WGS) entry which is preliminary data.</text>
</comment>
<dbReference type="Proteomes" id="UP001189429">
    <property type="component" value="Unassembled WGS sequence"/>
</dbReference>
<organism evidence="1 2">
    <name type="scientific">Prorocentrum cordatum</name>
    <dbReference type="NCBI Taxonomy" id="2364126"/>
    <lineage>
        <taxon>Eukaryota</taxon>
        <taxon>Sar</taxon>
        <taxon>Alveolata</taxon>
        <taxon>Dinophyceae</taxon>
        <taxon>Prorocentrales</taxon>
        <taxon>Prorocentraceae</taxon>
        <taxon>Prorocentrum</taxon>
    </lineage>
</organism>
<evidence type="ECO:0000313" key="2">
    <source>
        <dbReference type="Proteomes" id="UP001189429"/>
    </source>
</evidence>
<keyword evidence="2" id="KW-1185">Reference proteome</keyword>
<reference evidence="1" key="1">
    <citation type="submission" date="2023-10" db="EMBL/GenBank/DDBJ databases">
        <authorList>
            <person name="Chen Y."/>
            <person name="Shah S."/>
            <person name="Dougan E. K."/>
            <person name="Thang M."/>
            <person name="Chan C."/>
        </authorList>
    </citation>
    <scope>NUCLEOTIDE SEQUENCE [LARGE SCALE GENOMIC DNA]</scope>
</reference>
<feature type="non-terminal residue" evidence="1">
    <location>
        <position position="1"/>
    </location>
</feature>
<proteinExistence type="predicted"/>
<name>A0ABN9QJM1_9DINO</name>
<protein>
    <recommendedName>
        <fullName evidence="3">Protein phosphatase</fullName>
    </recommendedName>
</protein>
<gene>
    <name evidence="1" type="ORF">PCOR1329_LOCUS11689</name>
</gene>
<evidence type="ECO:0000313" key="1">
    <source>
        <dbReference type="EMBL" id="CAK0805053.1"/>
    </source>
</evidence>
<sequence length="164" mass="17084">EQGPWQADGTRLVVKNGFLEVVDPAAGLSRSKSDGHLVCALGGGTAQVDAARVAPRSATERPTRADSCLHVSAAEDATSHRALSVTSRSRPSKAARLRCKQLLVALDGTREADLNAAWGLADGGGSNAAVGLAARRRDERYMLSILKAKEREQTAAQGPAQAAS</sequence>
<evidence type="ECO:0008006" key="3">
    <source>
        <dbReference type="Google" id="ProtNLM"/>
    </source>
</evidence>
<dbReference type="EMBL" id="CAUYUJ010003370">
    <property type="protein sequence ID" value="CAK0805053.1"/>
    <property type="molecule type" value="Genomic_DNA"/>
</dbReference>